<dbReference type="RefSeq" id="WP_313831074.1">
    <property type="nucleotide sequence ID" value="NZ_JAQOUE010000001.1"/>
</dbReference>
<dbReference type="InterPro" id="IPR051909">
    <property type="entry name" value="MFP_Cation_Efflux"/>
</dbReference>
<keyword evidence="3" id="KW-1133">Transmembrane helix</keyword>
<dbReference type="InterPro" id="IPR058790">
    <property type="entry name" value="BSH_CusB"/>
</dbReference>
<accession>A0ABU3K2T1</accession>
<evidence type="ECO:0000256" key="1">
    <source>
        <dbReference type="ARBA" id="ARBA00009477"/>
    </source>
</evidence>
<keyword evidence="8" id="KW-1185">Reference proteome</keyword>
<evidence type="ECO:0000259" key="4">
    <source>
        <dbReference type="Pfam" id="PF25919"/>
    </source>
</evidence>
<keyword evidence="2" id="KW-0813">Transport</keyword>
<evidence type="ECO:0000313" key="8">
    <source>
        <dbReference type="Proteomes" id="UP001250932"/>
    </source>
</evidence>
<evidence type="ECO:0000256" key="3">
    <source>
        <dbReference type="SAM" id="Phobius"/>
    </source>
</evidence>
<dbReference type="SUPFAM" id="SSF111369">
    <property type="entry name" value="HlyD-like secretion proteins"/>
    <property type="match status" value="1"/>
</dbReference>
<protein>
    <submittedName>
        <fullName evidence="7">Efflux RND transporter periplasmic adaptor subunit</fullName>
    </submittedName>
</protein>
<organism evidence="7 8">
    <name type="scientific">Candidatus Nitronereus thalassa</name>
    <dbReference type="NCBI Taxonomy" id="3020898"/>
    <lineage>
        <taxon>Bacteria</taxon>
        <taxon>Pseudomonadati</taxon>
        <taxon>Nitrospirota</taxon>
        <taxon>Nitrospiria</taxon>
        <taxon>Nitrospirales</taxon>
        <taxon>Nitrospiraceae</taxon>
        <taxon>Candidatus Nitronereus</taxon>
    </lineage>
</organism>
<feature type="domain" description="CusB-like beta-barrel" evidence="5">
    <location>
        <begin position="251"/>
        <end position="326"/>
    </location>
</feature>
<dbReference type="InterPro" id="IPR006143">
    <property type="entry name" value="RND_pump_MFP"/>
</dbReference>
<dbReference type="EMBL" id="JAQOUE010000001">
    <property type="protein sequence ID" value="MDT7040716.1"/>
    <property type="molecule type" value="Genomic_DNA"/>
</dbReference>
<comment type="caution">
    <text evidence="7">The sequence shown here is derived from an EMBL/GenBank/DDBJ whole genome shotgun (WGS) entry which is preliminary data.</text>
</comment>
<gene>
    <name evidence="7" type="ORF">PPG34_00030</name>
</gene>
<dbReference type="InterPro" id="IPR058649">
    <property type="entry name" value="CzcB_C"/>
</dbReference>
<comment type="similarity">
    <text evidence="1">Belongs to the membrane fusion protein (MFP) (TC 8.A.1) family.</text>
</comment>
<feature type="transmembrane region" description="Helical" evidence="3">
    <location>
        <begin position="12"/>
        <end position="30"/>
    </location>
</feature>
<dbReference type="PANTHER" id="PTHR30097:SF15">
    <property type="entry name" value="CATION EFFLUX SYSTEM PROTEIN CUSB"/>
    <property type="match status" value="1"/>
</dbReference>
<sequence length="449" mass="50099">MKTQERSLNQIRWMAIALGIVALVGGGWWVNEKLGLYPRGTATVISQPGTQNMPKMAGMEMNTMSDQAAMQSAQASPMVSSLKQQMIGVQTALVEKRRLSTTVRAAGRVTYNEQHIAYVNLRISGWIEGLYVDFTGKAVHKGQPLFTLYSPELVATQEEYLLALQAIEEVQASPVPDVHHQAQQVLEAARDRLRLWTLTDDQIEDLEFQGTPNHAVTIFSPISGHVIDKTAFQGMFVQPEMTMYTIADLSTIWVQADVYEYELPFIQMGQSATFTLEAFPGETFSGRVTYIYPYLNKESRTVQIRLEFPNPHIRLKPDMYGTVLIQVEREPKLAIPDQAVLDSGLRQVVFVAQEKGMFEPREVTLGPKVGSFFEVTDGLKEGERIVTSGTFLLDSESKLMATSNMMGALGMGGVKMEQAQMGEMDMGNMNMSGMDKKMDMKNAERKAPQ</sequence>
<evidence type="ECO:0000259" key="5">
    <source>
        <dbReference type="Pfam" id="PF25954"/>
    </source>
</evidence>
<feature type="domain" description="CusB-like barrel-sandwich hybrid" evidence="4">
    <location>
        <begin position="117"/>
        <end position="247"/>
    </location>
</feature>
<proteinExistence type="inferred from homology"/>
<dbReference type="Pfam" id="PF25954">
    <property type="entry name" value="Beta-barrel_RND_2"/>
    <property type="match status" value="1"/>
</dbReference>
<dbReference type="Gene3D" id="2.40.30.170">
    <property type="match status" value="1"/>
</dbReference>
<dbReference type="Gene3D" id="6.10.140.730">
    <property type="match status" value="1"/>
</dbReference>
<dbReference type="Gene3D" id="2.40.420.20">
    <property type="match status" value="1"/>
</dbReference>
<dbReference type="PANTHER" id="PTHR30097">
    <property type="entry name" value="CATION EFFLUX SYSTEM PROTEIN CUSB"/>
    <property type="match status" value="1"/>
</dbReference>
<evidence type="ECO:0000256" key="2">
    <source>
        <dbReference type="ARBA" id="ARBA00022448"/>
    </source>
</evidence>
<dbReference type="InterPro" id="IPR058792">
    <property type="entry name" value="Beta-barrel_RND_2"/>
</dbReference>
<reference evidence="7 8" key="1">
    <citation type="journal article" date="2023" name="ISME J.">
        <title>Cultivation and genomic characterization of novel and ubiquitous marine nitrite-oxidizing bacteria from the Nitrospirales.</title>
        <authorList>
            <person name="Mueller A.J."/>
            <person name="Daebeler A."/>
            <person name="Herbold C.W."/>
            <person name="Kirkegaard R.H."/>
            <person name="Daims H."/>
        </authorList>
    </citation>
    <scope>NUCLEOTIDE SEQUENCE [LARGE SCALE GENOMIC DNA]</scope>
    <source>
        <strain evidence="7 8">EB</strain>
    </source>
</reference>
<feature type="domain" description="CzcB-like C-terminal circularly permuted SH3-like" evidence="6">
    <location>
        <begin position="333"/>
        <end position="393"/>
    </location>
</feature>
<name>A0ABU3K2T1_9BACT</name>
<dbReference type="Pfam" id="PF25975">
    <property type="entry name" value="CzcB_C"/>
    <property type="match status" value="1"/>
</dbReference>
<dbReference type="Proteomes" id="UP001250932">
    <property type="component" value="Unassembled WGS sequence"/>
</dbReference>
<evidence type="ECO:0000313" key="7">
    <source>
        <dbReference type="EMBL" id="MDT7040716.1"/>
    </source>
</evidence>
<dbReference type="NCBIfam" id="TIGR01730">
    <property type="entry name" value="RND_mfp"/>
    <property type="match status" value="1"/>
</dbReference>
<keyword evidence="3" id="KW-0472">Membrane</keyword>
<evidence type="ECO:0000259" key="6">
    <source>
        <dbReference type="Pfam" id="PF25975"/>
    </source>
</evidence>
<dbReference type="Pfam" id="PF25919">
    <property type="entry name" value="BSH_CusB"/>
    <property type="match status" value="1"/>
</dbReference>
<keyword evidence="3" id="KW-0812">Transmembrane</keyword>